<dbReference type="AlphaFoldDB" id="A0AAN8SCB2"/>
<organism evidence="1 2">
    <name type="scientific">Polyplax serrata</name>
    <name type="common">Common mouse louse</name>
    <dbReference type="NCBI Taxonomy" id="468196"/>
    <lineage>
        <taxon>Eukaryota</taxon>
        <taxon>Metazoa</taxon>
        <taxon>Ecdysozoa</taxon>
        <taxon>Arthropoda</taxon>
        <taxon>Hexapoda</taxon>
        <taxon>Insecta</taxon>
        <taxon>Pterygota</taxon>
        <taxon>Neoptera</taxon>
        <taxon>Paraneoptera</taxon>
        <taxon>Psocodea</taxon>
        <taxon>Troctomorpha</taxon>
        <taxon>Phthiraptera</taxon>
        <taxon>Anoplura</taxon>
        <taxon>Polyplacidae</taxon>
        <taxon>Polyplax</taxon>
    </lineage>
</organism>
<gene>
    <name evidence="1" type="ORF">RUM43_000380</name>
</gene>
<dbReference type="Proteomes" id="UP001372834">
    <property type="component" value="Unassembled WGS sequence"/>
</dbReference>
<reference evidence="1 2" key="1">
    <citation type="submission" date="2023-10" db="EMBL/GenBank/DDBJ databases">
        <title>Genomes of two closely related lineages of the louse Polyplax serrata with different host specificities.</title>
        <authorList>
            <person name="Martinu J."/>
            <person name="Tarabai H."/>
            <person name="Stefka J."/>
            <person name="Hypsa V."/>
        </authorList>
    </citation>
    <scope>NUCLEOTIDE SEQUENCE [LARGE SCALE GENOMIC DNA]</scope>
    <source>
        <strain evidence="1">HR10_N</strain>
    </source>
</reference>
<accession>A0AAN8SCB2</accession>
<comment type="caution">
    <text evidence="1">The sequence shown here is derived from an EMBL/GenBank/DDBJ whole genome shotgun (WGS) entry which is preliminary data.</text>
</comment>
<dbReference type="EMBL" id="JAWJWE010000001">
    <property type="protein sequence ID" value="KAK6644113.1"/>
    <property type="molecule type" value="Genomic_DNA"/>
</dbReference>
<evidence type="ECO:0000313" key="1">
    <source>
        <dbReference type="EMBL" id="KAK6644113.1"/>
    </source>
</evidence>
<sequence length="102" mass="11798">MQQRPRGQRRTNYNRTYKKKKKKKLLLDDEQIIGSCRRVTNLLVEIDGNDFLLIYLYLAVGKTIEDTSDCSDQPEICPIRQPEKVLLFSGSKKFNYPSGALS</sequence>
<evidence type="ECO:0000313" key="2">
    <source>
        <dbReference type="Proteomes" id="UP001372834"/>
    </source>
</evidence>
<proteinExistence type="predicted"/>
<name>A0AAN8SCB2_POLSC</name>
<protein>
    <submittedName>
        <fullName evidence="1">Uncharacterized protein</fullName>
    </submittedName>
</protein>